<sequence length="179" mass="20549">MTVLTRTPSNPNLLHPNKFQISCPRLPNIQYFTQSLAVPGIAMSESFFPTPFVDIYPPGEKAIFDILNITFLVDEELTAWLEVYDWIFGMTFPTDFSDYNTLPTQYRNKVGMTKEKFPQYSDMSITILTSSNNPIVRFDYKDCYPTSLSNFLISATDDPNNPITSDVSIRYSYFKTTIL</sequence>
<name>A0A6C0JTR8_9ZZZZ</name>
<reference evidence="1" key="1">
    <citation type="journal article" date="2020" name="Nature">
        <title>Giant virus diversity and host interactions through global metagenomics.</title>
        <authorList>
            <person name="Schulz F."/>
            <person name="Roux S."/>
            <person name="Paez-Espino D."/>
            <person name="Jungbluth S."/>
            <person name="Walsh D.A."/>
            <person name="Denef V.J."/>
            <person name="McMahon K.D."/>
            <person name="Konstantinidis K.T."/>
            <person name="Eloe-Fadrosh E.A."/>
            <person name="Kyrpides N.C."/>
            <person name="Woyke T."/>
        </authorList>
    </citation>
    <scope>NUCLEOTIDE SEQUENCE</scope>
    <source>
        <strain evidence="1">GVMAG-S-1064190-84</strain>
    </source>
</reference>
<accession>A0A6C0JTR8</accession>
<organism evidence="1">
    <name type="scientific">viral metagenome</name>
    <dbReference type="NCBI Taxonomy" id="1070528"/>
    <lineage>
        <taxon>unclassified sequences</taxon>
        <taxon>metagenomes</taxon>
        <taxon>organismal metagenomes</taxon>
    </lineage>
</organism>
<protein>
    <submittedName>
        <fullName evidence="1">Uncharacterized protein</fullName>
    </submittedName>
</protein>
<evidence type="ECO:0000313" key="1">
    <source>
        <dbReference type="EMBL" id="QHU08949.1"/>
    </source>
</evidence>
<dbReference type="EMBL" id="MN740699">
    <property type="protein sequence ID" value="QHU08949.1"/>
    <property type="molecule type" value="Genomic_DNA"/>
</dbReference>
<proteinExistence type="predicted"/>
<dbReference type="AlphaFoldDB" id="A0A6C0JTR8"/>